<comment type="caution">
    <text evidence="4">The sequence shown here is derived from an EMBL/GenBank/DDBJ whole genome shotgun (WGS) entry which is preliminary data.</text>
</comment>
<dbReference type="Pfam" id="PF07687">
    <property type="entry name" value="M20_dimer"/>
    <property type="match status" value="1"/>
</dbReference>
<dbReference type="Pfam" id="PF01546">
    <property type="entry name" value="Peptidase_M20"/>
    <property type="match status" value="1"/>
</dbReference>
<keyword evidence="2" id="KW-0479">Metal-binding</keyword>
<gene>
    <name evidence="4" type="ORF">HMPREF3200_01154</name>
</gene>
<dbReference type="Proteomes" id="UP000070383">
    <property type="component" value="Unassembled WGS sequence"/>
</dbReference>
<protein>
    <submittedName>
        <fullName evidence="4">Amidohydrolase</fullName>
    </submittedName>
</protein>
<feature type="binding site" evidence="2">
    <location>
        <position position="179"/>
    </location>
    <ligand>
        <name>Mn(2+)</name>
        <dbReference type="ChEBI" id="CHEBI:29035"/>
        <label>2</label>
    </ligand>
</feature>
<sequence>MHDPGEAGVFYLKILYKEDFMNFFEKSKEIKDYMIDIRRRIHEYPELGFDLENTTSIVKEELDKLGVSYTSPIENSVLASLGKGDKTILLRADMDALAIVEENNLAFKSKNTCGHMCGHDFHTAMLLGTIKILKDMEEDLGGVVKFIFQPAEEILKGSEKMIDAGILENPKVGKAMMVHMDTTRKVGIYIKEGAMATSNNNFRIEVKGYSCHGAMPEKGIDASFIASQIVNALQVLVSRELSFTKGAVLTTGHIQGGNAPNIIPDKAIIEGTTRTYYEESKKHIQERIPEIAKYIAKAYRADADFEILSDVPAIINDKDFYDEAIKVLRRMEIDNKDFSLFDKCEAVTASDDFANIAKKVPSLMLMVGCMPDKGEAYPLHNGKAIFNEDAIVYGPSAMASIAYDYLKGEKK</sequence>
<evidence type="ECO:0000259" key="3">
    <source>
        <dbReference type="Pfam" id="PF07687"/>
    </source>
</evidence>
<feature type="domain" description="Peptidase M20 dimerisation" evidence="3">
    <location>
        <begin position="201"/>
        <end position="299"/>
    </location>
</feature>
<dbReference type="PANTHER" id="PTHR11014">
    <property type="entry name" value="PEPTIDASE M20 FAMILY MEMBER"/>
    <property type="match status" value="1"/>
</dbReference>
<dbReference type="CDD" id="cd03886">
    <property type="entry name" value="M20_Acy1"/>
    <property type="match status" value="1"/>
</dbReference>
<feature type="binding site" evidence="2">
    <location>
        <position position="380"/>
    </location>
    <ligand>
        <name>Mn(2+)</name>
        <dbReference type="ChEBI" id="CHEBI:29035"/>
        <label>2</label>
    </ligand>
</feature>
<keyword evidence="2" id="KW-0464">Manganese</keyword>
<dbReference type="PATRIC" id="fig|33036.3.peg.1143"/>
<dbReference type="Gene3D" id="3.30.70.360">
    <property type="match status" value="1"/>
</dbReference>
<name>A0A133KDP5_9FIRM</name>
<reference evidence="5" key="1">
    <citation type="submission" date="2016-01" db="EMBL/GenBank/DDBJ databases">
        <authorList>
            <person name="Mitreva M."/>
            <person name="Pepin K.H."/>
            <person name="Mihindukulasuriya K.A."/>
            <person name="Fulton R."/>
            <person name="Fronick C."/>
            <person name="O'Laughlin M."/>
            <person name="Miner T."/>
            <person name="Herter B."/>
            <person name="Rosa B.A."/>
            <person name="Cordes M."/>
            <person name="Tomlinson C."/>
            <person name="Wollam A."/>
            <person name="Palsikar V.B."/>
            <person name="Mardis E.R."/>
            <person name="Wilson R.K."/>
        </authorList>
    </citation>
    <scope>NUCLEOTIDE SEQUENCE [LARGE SCALE GENOMIC DNA]</scope>
    <source>
        <strain evidence="5">MJR8151</strain>
    </source>
</reference>
<dbReference type="NCBIfam" id="TIGR01891">
    <property type="entry name" value="amidohydrolases"/>
    <property type="match status" value="1"/>
</dbReference>
<dbReference type="GO" id="GO:0050118">
    <property type="term" value="F:N-acetyldiaminopimelate deacetylase activity"/>
    <property type="evidence" value="ECO:0007669"/>
    <property type="project" value="UniProtKB-ARBA"/>
</dbReference>
<dbReference type="SUPFAM" id="SSF53187">
    <property type="entry name" value="Zn-dependent exopeptidases"/>
    <property type="match status" value="1"/>
</dbReference>
<evidence type="ECO:0000256" key="1">
    <source>
        <dbReference type="ARBA" id="ARBA00022801"/>
    </source>
</evidence>
<accession>A0A133KDP5</accession>
<evidence type="ECO:0000256" key="2">
    <source>
        <dbReference type="PIRSR" id="PIRSR005962-1"/>
    </source>
</evidence>
<dbReference type="InterPro" id="IPR036264">
    <property type="entry name" value="Bact_exopeptidase_dim_dom"/>
</dbReference>
<evidence type="ECO:0000313" key="5">
    <source>
        <dbReference type="Proteomes" id="UP000070383"/>
    </source>
</evidence>
<dbReference type="STRING" id="33036.HMPREF3200_01154"/>
<keyword evidence="1 4" id="KW-0378">Hydrolase</keyword>
<proteinExistence type="predicted"/>
<dbReference type="GO" id="GO:0046872">
    <property type="term" value="F:metal ion binding"/>
    <property type="evidence" value="ECO:0007669"/>
    <property type="project" value="UniProtKB-KW"/>
</dbReference>
<dbReference type="PANTHER" id="PTHR11014:SF63">
    <property type="entry name" value="METALLOPEPTIDASE, PUTATIVE (AFU_ORTHOLOGUE AFUA_6G09600)-RELATED"/>
    <property type="match status" value="1"/>
</dbReference>
<dbReference type="InterPro" id="IPR017439">
    <property type="entry name" value="Amidohydrolase"/>
</dbReference>
<dbReference type="FunFam" id="3.30.70.360:FF:000001">
    <property type="entry name" value="N-acetyldiaminopimelate deacetylase"/>
    <property type="match status" value="1"/>
</dbReference>
<keyword evidence="5" id="KW-1185">Reference proteome</keyword>
<evidence type="ECO:0000313" key="4">
    <source>
        <dbReference type="EMBL" id="KWZ77683.1"/>
    </source>
</evidence>
<dbReference type="SUPFAM" id="SSF55031">
    <property type="entry name" value="Bacterial exopeptidase dimerisation domain"/>
    <property type="match status" value="1"/>
</dbReference>
<dbReference type="GO" id="GO:0019877">
    <property type="term" value="P:diaminopimelate biosynthetic process"/>
    <property type="evidence" value="ECO:0007669"/>
    <property type="project" value="UniProtKB-ARBA"/>
</dbReference>
<dbReference type="InterPro" id="IPR002933">
    <property type="entry name" value="Peptidase_M20"/>
</dbReference>
<feature type="binding site" evidence="2">
    <location>
        <position position="119"/>
    </location>
    <ligand>
        <name>Mn(2+)</name>
        <dbReference type="ChEBI" id="CHEBI:29035"/>
        <label>2</label>
    </ligand>
</feature>
<comment type="cofactor">
    <cofactor evidence="2">
        <name>Mn(2+)</name>
        <dbReference type="ChEBI" id="CHEBI:29035"/>
    </cofactor>
    <text evidence="2">The Mn(2+) ion enhances activity.</text>
</comment>
<dbReference type="AlphaFoldDB" id="A0A133KDP5"/>
<feature type="binding site" evidence="2">
    <location>
        <position position="153"/>
    </location>
    <ligand>
        <name>Mn(2+)</name>
        <dbReference type="ChEBI" id="CHEBI:29035"/>
        <label>2</label>
    </ligand>
</feature>
<dbReference type="EMBL" id="LRPM01000046">
    <property type="protein sequence ID" value="KWZ77683.1"/>
    <property type="molecule type" value="Genomic_DNA"/>
</dbReference>
<dbReference type="PIRSF" id="PIRSF005962">
    <property type="entry name" value="Pept_M20D_amidohydro"/>
    <property type="match status" value="1"/>
</dbReference>
<dbReference type="Gene3D" id="3.40.630.10">
    <property type="entry name" value="Zn peptidases"/>
    <property type="match status" value="1"/>
</dbReference>
<feature type="binding site" evidence="2">
    <location>
        <position position="117"/>
    </location>
    <ligand>
        <name>Mn(2+)</name>
        <dbReference type="ChEBI" id="CHEBI:29035"/>
        <label>2</label>
    </ligand>
</feature>
<organism evidence="4 5">
    <name type="scientific">Anaerococcus tetradius</name>
    <dbReference type="NCBI Taxonomy" id="33036"/>
    <lineage>
        <taxon>Bacteria</taxon>
        <taxon>Bacillati</taxon>
        <taxon>Bacillota</taxon>
        <taxon>Tissierellia</taxon>
        <taxon>Tissierellales</taxon>
        <taxon>Peptoniphilaceae</taxon>
        <taxon>Anaerococcus</taxon>
    </lineage>
</organism>
<dbReference type="InterPro" id="IPR011650">
    <property type="entry name" value="Peptidase_M20_dimer"/>
</dbReference>